<dbReference type="Pfam" id="PF01288">
    <property type="entry name" value="HPPK"/>
    <property type="match status" value="1"/>
</dbReference>
<evidence type="ECO:0000256" key="8">
    <source>
        <dbReference type="ARBA" id="ARBA00022840"/>
    </source>
</evidence>
<accession>A0A6J4H0Q5</accession>
<evidence type="ECO:0000256" key="6">
    <source>
        <dbReference type="ARBA" id="ARBA00022741"/>
    </source>
</evidence>
<dbReference type="InterPro" id="IPR035907">
    <property type="entry name" value="Hppk_sf"/>
</dbReference>
<name>A0A6J4H0Q5_9PROT</name>
<evidence type="ECO:0000256" key="12">
    <source>
        <dbReference type="ARBA" id="ARBA00033413"/>
    </source>
</evidence>
<dbReference type="PANTHER" id="PTHR43071">
    <property type="entry name" value="2-AMINO-4-HYDROXY-6-HYDROXYMETHYLDIHYDROPTERIDINE PYROPHOSPHOKINASE"/>
    <property type="match status" value="1"/>
</dbReference>
<dbReference type="NCBIfam" id="TIGR01498">
    <property type="entry name" value="folK"/>
    <property type="match status" value="1"/>
</dbReference>
<evidence type="ECO:0000256" key="1">
    <source>
        <dbReference type="ARBA" id="ARBA00005051"/>
    </source>
</evidence>
<evidence type="ECO:0000256" key="10">
    <source>
        <dbReference type="ARBA" id="ARBA00029409"/>
    </source>
</evidence>
<evidence type="ECO:0000256" key="9">
    <source>
        <dbReference type="ARBA" id="ARBA00022909"/>
    </source>
</evidence>
<dbReference type="PANTHER" id="PTHR43071:SF1">
    <property type="entry name" value="2-AMINO-4-HYDROXY-6-HYDROXYMETHYLDIHYDROPTERIDINE PYROPHOSPHOKINASE"/>
    <property type="match status" value="1"/>
</dbReference>
<dbReference type="GO" id="GO:0046656">
    <property type="term" value="P:folic acid biosynthetic process"/>
    <property type="evidence" value="ECO:0007669"/>
    <property type="project" value="UniProtKB-KW"/>
</dbReference>
<keyword evidence="8" id="KW-0067">ATP-binding</keyword>
<comment type="similarity">
    <text evidence="2">Belongs to the HPPK family.</text>
</comment>
<proteinExistence type="inferred from homology"/>
<evidence type="ECO:0000256" key="7">
    <source>
        <dbReference type="ARBA" id="ARBA00022777"/>
    </source>
</evidence>
<feature type="domain" description="7,8-dihydro-6-hydroxymethylpterin-pyrophosphokinase" evidence="13">
    <location>
        <begin position="3"/>
        <end position="104"/>
    </location>
</feature>
<keyword evidence="5 14" id="KW-0808">Transferase</keyword>
<evidence type="ECO:0000313" key="14">
    <source>
        <dbReference type="EMBL" id="CAA9211835.1"/>
    </source>
</evidence>
<dbReference type="GO" id="GO:0046654">
    <property type="term" value="P:tetrahydrofolate biosynthetic process"/>
    <property type="evidence" value="ECO:0007669"/>
    <property type="project" value="UniProtKB-UniPathway"/>
</dbReference>
<evidence type="ECO:0000256" key="3">
    <source>
        <dbReference type="ARBA" id="ARBA00013253"/>
    </source>
</evidence>
<reference evidence="14" key="1">
    <citation type="submission" date="2020-02" db="EMBL/GenBank/DDBJ databases">
        <authorList>
            <person name="Meier V. D."/>
        </authorList>
    </citation>
    <scope>NUCLEOTIDE SEQUENCE</scope>
    <source>
        <strain evidence="14">AVDCRST_MAG27</strain>
    </source>
</reference>
<keyword evidence="9" id="KW-0289">Folate biosynthesis</keyword>
<evidence type="ECO:0000256" key="5">
    <source>
        <dbReference type="ARBA" id="ARBA00022679"/>
    </source>
</evidence>
<dbReference type="InterPro" id="IPR000550">
    <property type="entry name" value="Hppk"/>
</dbReference>
<evidence type="ECO:0000256" key="11">
    <source>
        <dbReference type="ARBA" id="ARBA00029766"/>
    </source>
</evidence>
<comment type="function">
    <text evidence="10">Catalyzes the transfer of pyrophosphate from adenosine triphosphate (ATP) to 6-hydroxymethyl-7,8-dihydropterin, an enzymatic step in folate biosynthesis pathway.</text>
</comment>
<dbReference type="EMBL" id="CADCTD010000001">
    <property type="protein sequence ID" value="CAA9211835.1"/>
    <property type="molecule type" value="Genomic_DNA"/>
</dbReference>
<organism evidence="14">
    <name type="scientific">uncultured Craurococcus sp</name>
    <dbReference type="NCBI Taxonomy" id="1135998"/>
    <lineage>
        <taxon>Bacteria</taxon>
        <taxon>Pseudomonadati</taxon>
        <taxon>Pseudomonadota</taxon>
        <taxon>Alphaproteobacteria</taxon>
        <taxon>Acetobacterales</taxon>
        <taxon>Acetobacteraceae</taxon>
        <taxon>Craurococcus</taxon>
        <taxon>environmental samples</taxon>
    </lineage>
</organism>
<sequence>MRLAALSRWYETEPVPPMPGAPRYVNGVARLEGTAPDPAALLAALQRLEEGAGRQRPYPNAPRTLDLDIVAVDAVLRTAPDPVLPHPRAHLRRFVLEPLRDVAPGWVHPRLGTTVEALLAALPAGDLPVPIGG</sequence>
<comment type="pathway">
    <text evidence="1">Cofactor biosynthesis; tetrahydrofolate biosynthesis; 2-amino-4-hydroxy-6-hydroxymethyl-7,8-dihydropteridine diphosphate from 7,8-dihydroneopterin triphosphate: step 4/4.</text>
</comment>
<dbReference type="GO" id="GO:0003848">
    <property type="term" value="F:2-amino-4-hydroxy-6-hydroxymethyldihydropteridine diphosphokinase activity"/>
    <property type="evidence" value="ECO:0007669"/>
    <property type="project" value="UniProtKB-EC"/>
</dbReference>
<dbReference type="SUPFAM" id="SSF55083">
    <property type="entry name" value="6-hydroxymethyl-7,8-dihydropterin pyrophosphokinase, HPPK"/>
    <property type="match status" value="1"/>
</dbReference>
<evidence type="ECO:0000256" key="2">
    <source>
        <dbReference type="ARBA" id="ARBA00005810"/>
    </source>
</evidence>
<dbReference type="GO" id="GO:0005524">
    <property type="term" value="F:ATP binding"/>
    <property type="evidence" value="ECO:0007669"/>
    <property type="project" value="UniProtKB-KW"/>
</dbReference>
<keyword evidence="6" id="KW-0547">Nucleotide-binding</keyword>
<evidence type="ECO:0000259" key="13">
    <source>
        <dbReference type="Pfam" id="PF01288"/>
    </source>
</evidence>
<evidence type="ECO:0000256" key="4">
    <source>
        <dbReference type="ARBA" id="ARBA00016218"/>
    </source>
</evidence>
<protein>
    <recommendedName>
        <fullName evidence="4">2-amino-4-hydroxy-6-hydroxymethyldihydropteridine pyrophosphokinase</fullName>
        <ecNumber evidence="3">2.7.6.3</ecNumber>
    </recommendedName>
    <alternativeName>
        <fullName evidence="11">6-hydroxymethyl-7,8-dihydropterin pyrophosphokinase</fullName>
    </alternativeName>
    <alternativeName>
        <fullName evidence="12">7,8-dihydro-6-hydroxymethylpterin-pyrophosphokinase</fullName>
    </alternativeName>
</protein>
<dbReference type="EC" id="2.7.6.3" evidence="3"/>
<dbReference type="UniPathway" id="UPA00077">
    <property type="reaction ID" value="UER00155"/>
</dbReference>
<dbReference type="AlphaFoldDB" id="A0A6J4H0Q5"/>
<keyword evidence="7 14" id="KW-0418">Kinase</keyword>
<gene>
    <name evidence="14" type="ORF">AVDCRST_MAG27-1268</name>
</gene>
<dbReference type="CDD" id="cd00483">
    <property type="entry name" value="HPPK"/>
    <property type="match status" value="1"/>
</dbReference>
<dbReference type="GO" id="GO:0016301">
    <property type="term" value="F:kinase activity"/>
    <property type="evidence" value="ECO:0007669"/>
    <property type="project" value="UniProtKB-KW"/>
</dbReference>
<dbReference type="Gene3D" id="3.30.70.560">
    <property type="entry name" value="7,8-Dihydro-6-hydroxymethylpterin-pyrophosphokinase HPPK"/>
    <property type="match status" value="1"/>
</dbReference>